<organism evidence="2 3">
    <name type="scientific">Vulpes vulpes</name>
    <name type="common">Red fox</name>
    <dbReference type="NCBI Taxonomy" id="9627"/>
    <lineage>
        <taxon>Eukaryota</taxon>
        <taxon>Metazoa</taxon>
        <taxon>Chordata</taxon>
        <taxon>Craniata</taxon>
        <taxon>Vertebrata</taxon>
        <taxon>Euteleostomi</taxon>
        <taxon>Mammalia</taxon>
        <taxon>Eutheria</taxon>
        <taxon>Laurasiatheria</taxon>
        <taxon>Carnivora</taxon>
        <taxon>Caniformia</taxon>
        <taxon>Canidae</taxon>
        <taxon>Vulpes</taxon>
    </lineage>
</organism>
<accession>A0ABM5AVK9</accession>
<reference evidence="3" key="1">
    <citation type="submission" date="2025-08" db="UniProtKB">
        <authorList>
            <consortium name="RefSeq"/>
        </authorList>
    </citation>
    <scope>IDENTIFICATION</scope>
    <source>
        <tissue evidence="3">Cell line</tissue>
    </source>
</reference>
<name>A0ABM5AVK9_VULVU</name>
<dbReference type="Proteomes" id="UP001652641">
    <property type="component" value="Chromosome 7"/>
</dbReference>
<evidence type="ECO:0000313" key="3">
    <source>
        <dbReference type="RefSeq" id="XP_072618824.1"/>
    </source>
</evidence>
<feature type="compositionally biased region" description="Low complexity" evidence="1">
    <location>
        <begin position="165"/>
        <end position="190"/>
    </location>
</feature>
<dbReference type="GeneID" id="140599575"/>
<sequence>MTLADVASVGAGRCAAGHLPAPPDPGVCALRLGPQRASPQLQQNTLSSPRNGARFLQGDVGSERAWKGKVTPAPISAPGDVHLREGKRKGGPSGGGFFGSSRLPALGRGGAPVGKEVERERVRAGIAEDLPSEPKDVLSPGLTPLLASSARVCATPLAAGLTPQSAPGRNRSPSSASSRPLRSTPSTSLPPSGPHSRASTGGVFFLGPHACACTRARERSGPRPTHLRALLPAPGSRPAGLSQPSRLRPGWPPGALLSGVAYKGRLLWPRARKASVARFFPHPHEILGLTPPCRRPWASGRVGQRPTTRAEVPLNAPGEWARGELDRYLNEDLRAACWAQSASSRALLLAREGARRRQNAAEARSCSWHPRLSQAVVLKEQ</sequence>
<dbReference type="RefSeq" id="XP_072618824.1">
    <property type="nucleotide sequence ID" value="XM_072762723.1"/>
</dbReference>
<evidence type="ECO:0000313" key="2">
    <source>
        <dbReference type="Proteomes" id="UP001652641"/>
    </source>
</evidence>
<evidence type="ECO:0000256" key="1">
    <source>
        <dbReference type="SAM" id="MobiDB-lite"/>
    </source>
</evidence>
<gene>
    <name evidence="3" type="primary">LOC140599575</name>
</gene>
<protein>
    <submittedName>
        <fullName evidence="3">Uncharacterized protein</fullName>
    </submittedName>
</protein>
<keyword evidence="2" id="KW-1185">Reference proteome</keyword>
<feature type="region of interest" description="Disordered" evidence="1">
    <location>
        <begin position="216"/>
        <end position="248"/>
    </location>
</feature>
<proteinExistence type="predicted"/>
<feature type="region of interest" description="Disordered" evidence="1">
    <location>
        <begin position="70"/>
        <end position="117"/>
    </location>
</feature>
<feature type="region of interest" description="Disordered" evidence="1">
    <location>
        <begin position="160"/>
        <end position="201"/>
    </location>
</feature>